<dbReference type="EMBL" id="BATB01000035">
    <property type="protein sequence ID" value="GAD56372.1"/>
    <property type="molecule type" value="Genomic_DNA"/>
</dbReference>
<keyword evidence="2" id="KW-1185">Reference proteome</keyword>
<proteinExistence type="predicted"/>
<dbReference type="Proteomes" id="UP000016566">
    <property type="component" value="Unassembled WGS sequence"/>
</dbReference>
<dbReference type="AlphaFoldDB" id="U2Z5Q3"/>
<sequence>MAGERGIGRGGLGVGHAVHIGIRRWPCNLVIPAPHAKLSTVSGDKDVGRAGTAGISCG</sequence>
<reference evidence="1" key="1">
    <citation type="journal article" date="2013" name="Genome Announc.">
        <title>Draft Genome Sequence of Loktanella cinnabarina LL-001T, Isolated from Deep-Sea Floor Sediment.</title>
        <authorList>
            <person name="Nishi S."/>
            <person name="Tsubouchi T."/>
            <person name="Takaki Y."/>
            <person name="Koyanagi R."/>
            <person name="Satoh N."/>
            <person name="Maruyama T."/>
            <person name="Hatada Y."/>
        </authorList>
    </citation>
    <scope>NUCLEOTIDE SEQUENCE [LARGE SCALE GENOMIC DNA]</scope>
    <source>
        <strain evidence="1">LL-001</strain>
    </source>
</reference>
<name>U2Z5Q3_9RHOB</name>
<gene>
    <name evidence="1" type="ORF">MBELCI_2424</name>
</gene>
<organism evidence="1 2">
    <name type="scientific">Limimaricola cinnabarinus LL-001</name>
    <dbReference type="NCBI Taxonomy" id="1337093"/>
    <lineage>
        <taxon>Bacteria</taxon>
        <taxon>Pseudomonadati</taxon>
        <taxon>Pseudomonadota</taxon>
        <taxon>Alphaproteobacteria</taxon>
        <taxon>Rhodobacterales</taxon>
        <taxon>Paracoccaceae</taxon>
        <taxon>Limimaricola</taxon>
    </lineage>
</organism>
<comment type="caution">
    <text evidence="1">The sequence shown here is derived from an EMBL/GenBank/DDBJ whole genome shotgun (WGS) entry which is preliminary data.</text>
</comment>
<evidence type="ECO:0000313" key="1">
    <source>
        <dbReference type="EMBL" id="GAD56372.1"/>
    </source>
</evidence>
<protein>
    <submittedName>
        <fullName evidence="1">Uncharacterized protein</fullName>
    </submittedName>
</protein>
<accession>U2Z5Q3</accession>
<dbReference type="STRING" id="1337093.MBELCI_2424"/>
<evidence type="ECO:0000313" key="2">
    <source>
        <dbReference type="Proteomes" id="UP000016566"/>
    </source>
</evidence>